<name>A0ABM0M9D8_SACKO</name>
<dbReference type="GeneID" id="102810270"/>
<dbReference type="InterPro" id="IPR028255">
    <property type="entry name" value="CENP-T"/>
</dbReference>
<feature type="compositionally biased region" description="Acidic residues" evidence="1">
    <location>
        <begin position="149"/>
        <end position="170"/>
    </location>
</feature>
<evidence type="ECO:0000256" key="1">
    <source>
        <dbReference type="SAM" id="MobiDB-lite"/>
    </source>
</evidence>
<dbReference type="PANTHER" id="PTHR46904">
    <property type="entry name" value="CENTROMERE PROTEIN T"/>
    <property type="match status" value="1"/>
</dbReference>
<evidence type="ECO:0000313" key="2">
    <source>
        <dbReference type="Proteomes" id="UP000694865"/>
    </source>
</evidence>
<organism evidence="2 3">
    <name type="scientific">Saccoglossus kowalevskii</name>
    <name type="common">Acorn worm</name>
    <dbReference type="NCBI Taxonomy" id="10224"/>
    <lineage>
        <taxon>Eukaryota</taxon>
        <taxon>Metazoa</taxon>
        <taxon>Hemichordata</taxon>
        <taxon>Enteropneusta</taxon>
        <taxon>Harrimaniidae</taxon>
        <taxon>Saccoglossus</taxon>
    </lineage>
</organism>
<dbReference type="PANTHER" id="PTHR46904:SF1">
    <property type="entry name" value="CENTROMERE PROTEIN T"/>
    <property type="match status" value="1"/>
</dbReference>
<protein>
    <submittedName>
        <fullName evidence="3">Protein PFC0760c-like</fullName>
    </submittedName>
</protein>
<sequence length="271" mass="31114">MFDNADTQEENQPDHIEKDYFSEANALSRDVNVRQTHLPIAESTRLYENDLSESDELHHNDDAKNKMFIEKKQNFDHVSDNEVDDDDDDVDDAADGEENDDNSDAKVDDNYGEVNDAHQVIDDDDDDAADGEEDMDDNNGEVNDAHQIDDDDEMDDEDINAEVQYNDDDDAAKMDEHEAINDADNHNTNEEEECDIASEEEDYIVIEEGHVSEVDVMEENRVGLQRKMLPIRQRFVTEKQSLTLLVEKYMPLEYRQELIPVARSGNIVEPK</sequence>
<gene>
    <name evidence="3" type="primary">LOC102810270</name>
</gene>
<proteinExistence type="predicted"/>
<feature type="compositionally biased region" description="Basic and acidic residues" evidence="1">
    <location>
        <begin position="55"/>
        <end position="80"/>
    </location>
</feature>
<reference evidence="3" key="1">
    <citation type="submission" date="2025-08" db="UniProtKB">
        <authorList>
            <consortium name="RefSeq"/>
        </authorList>
    </citation>
    <scope>IDENTIFICATION</scope>
    <source>
        <tissue evidence="3">Testes</tissue>
    </source>
</reference>
<dbReference type="Gene3D" id="1.10.20.10">
    <property type="entry name" value="Histone, subunit A"/>
    <property type="match status" value="1"/>
</dbReference>
<feature type="compositionally biased region" description="Basic and acidic residues" evidence="1">
    <location>
        <begin position="171"/>
        <end position="189"/>
    </location>
</feature>
<accession>A0ABM0M9D8</accession>
<keyword evidence="2" id="KW-1185">Reference proteome</keyword>
<feature type="compositionally biased region" description="Acidic residues" evidence="1">
    <location>
        <begin position="122"/>
        <end position="139"/>
    </location>
</feature>
<feature type="region of interest" description="Disordered" evidence="1">
    <location>
        <begin position="44"/>
        <end position="190"/>
    </location>
</feature>
<feature type="compositionally biased region" description="Basic and acidic residues" evidence="1">
    <location>
        <begin position="103"/>
        <end position="121"/>
    </location>
</feature>
<feature type="compositionally biased region" description="Acidic residues" evidence="1">
    <location>
        <begin position="81"/>
        <end position="102"/>
    </location>
</feature>
<evidence type="ECO:0000313" key="3">
    <source>
        <dbReference type="RefSeq" id="XP_006816629.1"/>
    </source>
</evidence>
<dbReference type="RefSeq" id="XP_006816629.1">
    <property type="nucleotide sequence ID" value="XM_006816566.1"/>
</dbReference>
<dbReference type="Proteomes" id="UP000694865">
    <property type="component" value="Unplaced"/>
</dbReference>
<dbReference type="InterPro" id="IPR009072">
    <property type="entry name" value="Histone-fold"/>
</dbReference>